<dbReference type="PROSITE" id="PS50043">
    <property type="entry name" value="HTH_LUXR_2"/>
    <property type="match status" value="1"/>
</dbReference>
<evidence type="ECO:0000256" key="2">
    <source>
        <dbReference type="ARBA" id="ARBA00023015"/>
    </source>
</evidence>
<dbReference type="Pfam" id="PF00196">
    <property type="entry name" value="GerE"/>
    <property type="match status" value="1"/>
</dbReference>
<keyword evidence="3" id="KW-0238">DNA-binding</keyword>
<dbReference type="AlphaFoldDB" id="A0A1J5QID2"/>
<evidence type="ECO:0000256" key="4">
    <source>
        <dbReference type="ARBA" id="ARBA00023163"/>
    </source>
</evidence>
<organism evidence="7">
    <name type="scientific">mine drainage metagenome</name>
    <dbReference type="NCBI Taxonomy" id="410659"/>
    <lineage>
        <taxon>unclassified sequences</taxon>
        <taxon>metagenomes</taxon>
        <taxon>ecological metagenomes</taxon>
    </lineage>
</organism>
<dbReference type="CDD" id="cd17535">
    <property type="entry name" value="REC_NarL-like"/>
    <property type="match status" value="1"/>
</dbReference>
<evidence type="ECO:0000313" key="7">
    <source>
        <dbReference type="EMBL" id="OIQ83018.1"/>
    </source>
</evidence>
<dbReference type="InterPro" id="IPR011006">
    <property type="entry name" value="CheY-like_superfamily"/>
</dbReference>
<evidence type="ECO:0000259" key="6">
    <source>
        <dbReference type="PROSITE" id="PS50110"/>
    </source>
</evidence>
<dbReference type="GO" id="GO:0006355">
    <property type="term" value="P:regulation of DNA-templated transcription"/>
    <property type="evidence" value="ECO:0007669"/>
    <property type="project" value="InterPro"/>
</dbReference>
<dbReference type="SMART" id="SM00448">
    <property type="entry name" value="REC"/>
    <property type="match status" value="1"/>
</dbReference>
<dbReference type="SUPFAM" id="SSF46894">
    <property type="entry name" value="C-terminal effector domain of the bipartite response regulators"/>
    <property type="match status" value="1"/>
</dbReference>
<gene>
    <name evidence="7" type="primary">nreC_16</name>
    <name evidence="7" type="ORF">GALL_351870</name>
</gene>
<dbReference type="GO" id="GO:0000160">
    <property type="term" value="P:phosphorelay signal transduction system"/>
    <property type="evidence" value="ECO:0007669"/>
    <property type="project" value="InterPro"/>
</dbReference>
<dbReference type="PANTHER" id="PTHR43214">
    <property type="entry name" value="TWO-COMPONENT RESPONSE REGULATOR"/>
    <property type="match status" value="1"/>
</dbReference>
<feature type="domain" description="HTH luxR-type" evidence="5">
    <location>
        <begin position="142"/>
        <end position="207"/>
    </location>
</feature>
<dbReference type="InterPro" id="IPR058245">
    <property type="entry name" value="NreC/VraR/RcsB-like_REC"/>
</dbReference>
<keyword evidence="1" id="KW-0597">Phosphoprotein</keyword>
<feature type="domain" description="Response regulatory" evidence="6">
    <location>
        <begin position="7"/>
        <end position="123"/>
    </location>
</feature>
<evidence type="ECO:0000259" key="5">
    <source>
        <dbReference type="PROSITE" id="PS50043"/>
    </source>
</evidence>
<proteinExistence type="predicted"/>
<keyword evidence="2" id="KW-0805">Transcription regulation</keyword>
<protein>
    <submittedName>
        <fullName evidence="7">Oxygen regulatory protein NreC</fullName>
    </submittedName>
</protein>
<reference evidence="7" key="1">
    <citation type="submission" date="2016-10" db="EMBL/GenBank/DDBJ databases">
        <title>Sequence of Gallionella enrichment culture.</title>
        <authorList>
            <person name="Poehlein A."/>
            <person name="Muehling M."/>
            <person name="Daniel R."/>
        </authorList>
    </citation>
    <scope>NUCLEOTIDE SEQUENCE</scope>
</reference>
<dbReference type="InterPro" id="IPR000792">
    <property type="entry name" value="Tscrpt_reg_LuxR_C"/>
</dbReference>
<dbReference type="SUPFAM" id="SSF52172">
    <property type="entry name" value="CheY-like"/>
    <property type="match status" value="1"/>
</dbReference>
<dbReference type="InterPro" id="IPR039420">
    <property type="entry name" value="WalR-like"/>
</dbReference>
<dbReference type="PANTHER" id="PTHR43214:SF41">
    <property type="entry name" value="NITRATE_NITRITE RESPONSE REGULATOR PROTEIN NARP"/>
    <property type="match status" value="1"/>
</dbReference>
<comment type="caution">
    <text evidence="7">The sequence shown here is derived from an EMBL/GenBank/DDBJ whole genome shotgun (WGS) entry which is preliminary data.</text>
</comment>
<dbReference type="SMART" id="SM00421">
    <property type="entry name" value="HTH_LUXR"/>
    <property type="match status" value="1"/>
</dbReference>
<sequence length="210" mass="22175">MNAPPHTLILIDDHPLVRDGLRARLGAVAGLRVIGEAGSGHDALALAARSRPDIALVDISMPDVDGLELIARLREIDPAPACIVLTMFDKPEYVRQAVRAGASGYVLKDSPAGEIVAAIEAVAAGRTHFSAALVQGLAAIGGAEPDPALTEREREILLLVAAGETSKRIAQLLGISFRTVETHRLSIRRKLGIDSTAGLVRYALEQGWTG</sequence>
<dbReference type="PROSITE" id="PS50110">
    <property type="entry name" value="RESPONSE_REGULATORY"/>
    <property type="match status" value="1"/>
</dbReference>
<dbReference type="InterPro" id="IPR016032">
    <property type="entry name" value="Sig_transdc_resp-reg_C-effctor"/>
</dbReference>
<name>A0A1J5QID2_9ZZZZ</name>
<dbReference type="EMBL" id="MLJW01000744">
    <property type="protein sequence ID" value="OIQ83018.1"/>
    <property type="molecule type" value="Genomic_DNA"/>
</dbReference>
<evidence type="ECO:0000256" key="1">
    <source>
        <dbReference type="ARBA" id="ARBA00022553"/>
    </source>
</evidence>
<dbReference type="CDD" id="cd06170">
    <property type="entry name" value="LuxR_C_like"/>
    <property type="match status" value="1"/>
</dbReference>
<dbReference type="Pfam" id="PF00072">
    <property type="entry name" value="Response_reg"/>
    <property type="match status" value="1"/>
</dbReference>
<evidence type="ECO:0000256" key="3">
    <source>
        <dbReference type="ARBA" id="ARBA00023125"/>
    </source>
</evidence>
<dbReference type="PRINTS" id="PR00038">
    <property type="entry name" value="HTHLUXR"/>
</dbReference>
<dbReference type="InterPro" id="IPR001789">
    <property type="entry name" value="Sig_transdc_resp-reg_receiver"/>
</dbReference>
<dbReference type="GO" id="GO:0003677">
    <property type="term" value="F:DNA binding"/>
    <property type="evidence" value="ECO:0007669"/>
    <property type="project" value="UniProtKB-KW"/>
</dbReference>
<dbReference type="PROSITE" id="PS00622">
    <property type="entry name" value="HTH_LUXR_1"/>
    <property type="match status" value="1"/>
</dbReference>
<accession>A0A1J5QID2</accession>
<keyword evidence="4" id="KW-0804">Transcription</keyword>
<dbReference type="Gene3D" id="3.40.50.2300">
    <property type="match status" value="1"/>
</dbReference>